<dbReference type="Proteomes" id="UP000295252">
    <property type="component" value="Unassembled WGS sequence"/>
</dbReference>
<evidence type="ECO:0000313" key="2">
    <source>
        <dbReference type="Proteomes" id="UP000295252"/>
    </source>
</evidence>
<sequence length="50" mass="6316">MKQWFPCGRKLIIHWFLLEKILNQFQKLCFEKNLEEIWEMICEFLLHPHL</sequence>
<keyword evidence="2" id="KW-1185">Reference proteome</keyword>
<protein>
    <submittedName>
        <fullName evidence="1">DH200=94 genomic scaffold, scaffold_478</fullName>
    </submittedName>
</protein>
<dbReference type="PhylomeDB" id="A0A068VFQ3"/>
<proteinExistence type="predicted"/>
<organism evidence="1 2">
    <name type="scientific">Coffea canephora</name>
    <name type="common">Robusta coffee</name>
    <dbReference type="NCBI Taxonomy" id="49390"/>
    <lineage>
        <taxon>Eukaryota</taxon>
        <taxon>Viridiplantae</taxon>
        <taxon>Streptophyta</taxon>
        <taxon>Embryophyta</taxon>
        <taxon>Tracheophyta</taxon>
        <taxon>Spermatophyta</taxon>
        <taxon>Magnoliopsida</taxon>
        <taxon>eudicotyledons</taxon>
        <taxon>Gunneridae</taxon>
        <taxon>Pentapetalae</taxon>
        <taxon>asterids</taxon>
        <taxon>lamiids</taxon>
        <taxon>Gentianales</taxon>
        <taxon>Rubiaceae</taxon>
        <taxon>Ixoroideae</taxon>
        <taxon>Gardenieae complex</taxon>
        <taxon>Bertiereae - Coffeeae clade</taxon>
        <taxon>Coffeeae</taxon>
        <taxon>Coffea</taxon>
    </lineage>
</organism>
<dbReference type="AlphaFoldDB" id="A0A068VFQ3"/>
<name>A0A068VFQ3_COFCA</name>
<accession>A0A068VFQ3</accession>
<dbReference type="EMBL" id="HG739562">
    <property type="protein sequence ID" value="CDP19422.1"/>
    <property type="molecule type" value="Genomic_DNA"/>
</dbReference>
<reference evidence="2" key="1">
    <citation type="journal article" date="2014" name="Science">
        <title>The coffee genome provides insight into the convergent evolution of caffeine biosynthesis.</title>
        <authorList>
            <person name="Denoeud F."/>
            <person name="Carretero-Paulet L."/>
            <person name="Dereeper A."/>
            <person name="Droc G."/>
            <person name="Guyot R."/>
            <person name="Pietrella M."/>
            <person name="Zheng C."/>
            <person name="Alberti A."/>
            <person name="Anthony F."/>
            <person name="Aprea G."/>
            <person name="Aury J.M."/>
            <person name="Bento P."/>
            <person name="Bernard M."/>
            <person name="Bocs S."/>
            <person name="Campa C."/>
            <person name="Cenci A."/>
            <person name="Combes M.C."/>
            <person name="Crouzillat D."/>
            <person name="Da Silva C."/>
            <person name="Daddiego L."/>
            <person name="De Bellis F."/>
            <person name="Dussert S."/>
            <person name="Garsmeur O."/>
            <person name="Gayraud T."/>
            <person name="Guignon V."/>
            <person name="Jahn K."/>
            <person name="Jamilloux V."/>
            <person name="Joet T."/>
            <person name="Labadie K."/>
            <person name="Lan T."/>
            <person name="Leclercq J."/>
            <person name="Lepelley M."/>
            <person name="Leroy T."/>
            <person name="Li L.T."/>
            <person name="Librado P."/>
            <person name="Lopez L."/>
            <person name="Munoz A."/>
            <person name="Noel B."/>
            <person name="Pallavicini A."/>
            <person name="Perrotta G."/>
            <person name="Poncet V."/>
            <person name="Pot D."/>
            <person name="Priyono X."/>
            <person name="Rigoreau M."/>
            <person name="Rouard M."/>
            <person name="Rozas J."/>
            <person name="Tranchant-Dubreuil C."/>
            <person name="VanBuren R."/>
            <person name="Zhang Q."/>
            <person name="Andrade A.C."/>
            <person name="Argout X."/>
            <person name="Bertrand B."/>
            <person name="de Kochko A."/>
            <person name="Graziosi G."/>
            <person name="Henry R.J."/>
            <person name="Jayarama X."/>
            <person name="Ming R."/>
            <person name="Nagai C."/>
            <person name="Rounsley S."/>
            <person name="Sankoff D."/>
            <person name="Giuliano G."/>
            <person name="Albert V.A."/>
            <person name="Wincker P."/>
            <person name="Lashermes P."/>
        </authorList>
    </citation>
    <scope>NUCLEOTIDE SEQUENCE [LARGE SCALE GENOMIC DNA]</scope>
    <source>
        <strain evidence="2">cv. DH200-94</strain>
    </source>
</reference>
<dbReference type="InParanoid" id="A0A068VFQ3"/>
<dbReference type="Gramene" id="CDP19422">
    <property type="protein sequence ID" value="CDP19422"/>
    <property type="gene ID" value="GSCOC_T00007383001"/>
</dbReference>
<gene>
    <name evidence="1" type="ORF">GSCOC_T00007383001</name>
</gene>
<evidence type="ECO:0000313" key="1">
    <source>
        <dbReference type="EMBL" id="CDP19422.1"/>
    </source>
</evidence>